<feature type="region of interest" description="Disordered" evidence="1">
    <location>
        <begin position="1"/>
        <end position="26"/>
    </location>
</feature>
<comment type="caution">
    <text evidence="2">The sequence shown here is derived from an EMBL/GenBank/DDBJ whole genome shotgun (WGS) entry which is preliminary data.</text>
</comment>
<dbReference type="AlphaFoldDB" id="A0AAD4MQG7"/>
<reference evidence="2" key="1">
    <citation type="submission" date="2022-01" db="EMBL/GenBank/DDBJ databases">
        <title>Genome Sequence Resource for Two Populations of Ditylenchus destructor, the Migratory Endoparasitic Phytonematode.</title>
        <authorList>
            <person name="Zhang H."/>
            <person name="Lin R."/>
            <person name="Xie B."/>
        </authorList>
    </citation>
    <scope>NUCLEOTIDE SEQUENCE</scope>
    <source>
        <strain evidence="2">BazhouSP</strain>
    </source>
</reference>
<evidence type="ECO:0000256" key="1">
    <source>
        <dbReference type="SAM" id="MobiDB-lite"/>
    </source>
</evidence>
<dbReference type="EMBL" id="JAKKPZ010000104">
    <property type="protein sequence ID" value="KAI1702145.1"/>
    <property type="molecule type" value="Genomic_DNA"/>
</dbReference>
<feature type="compositionally biased region" description="Basic residues" evidence="1">
    <location>
        <begin position="10"/>
        <end position="26"/>
    </location>
</feature>
<protein>
    <submittedName>
        <fullName evidence="2">Uncharacterized protein</fullName>
    </submittedName>
</protein>
<gene>
    <name evidence="2" type="ORF">DdX_15660</name>
</gene>
<evidence type="ECO:0000313" key="2">
    <source>
        <dbReference type="EMBL" id="KAI1702145.1"/>
    </source>
</evidence>
<keyword evidence="3" id="KW-1185">Reference proteome</keyword>
<evidence type="ECO:0000313" key="3">
    <source>
        <dbReference type="Proteomes" id="UP001201812"/>
    </source>
</evidence>
<name>A0AAD4MQG7_9BILA</name>
<organism evidence="2 3">
    <name type="scientific">Ditylenchus destructor</name>
    <dbReference type="NCBI Taxonomy" id="166010"/>
    <lineage>
        <taxon>Eukaryota</taxon>
        <taxon>Metazoa</taxon>
        <taxon>Ecdysozoa</taxon>
        <taxon>Nematoda</taxon>
        <taxon>Chromadorea</taxon>
        <taxon>Rhabditida</taxon>
        <taxon>Tylenchina</taxon>
        <taxon>Tylenchomorpha</taxon>
        <taxon>Sphaerularioidea</taxon>
        <taxon>Anguinidae</taxon>
        <taxon>Anguininae</taxon>
        <taxon>Ditylenchus</taxon>
    </lineage>
</organism>
<sequence>MKRNEDKGPKFHRTHPRVRRGPRAKSRIFRISGSHKSRQNRSLSARPVPFVLSRRDEAIDVSHARIRAAQRNLPFYVTHVSHVFTDNDLSCHRKDTSKEDQLMKQEKKKNYVHCFSLIQTHAYSKTGKWIAGQAADTSSLSLCRPFVSNPHRLSFHSAEQTNPIPCLAFQARFKIAPFDGQLMYKSLTSNRFEEIESNAFSPLKQTLADRIGH</sequence>
<proteinExistence type="predicted"/>
<dbReference type="Proteomes" id="UP001201812">
    <property type="component" value="Unassembled WGS sequence"/>
</dbReference>
<accession>A0AAD4MQG7</accession>